<organism evidence="1 2">
    <name type="scientific">Streblomastix strix</name>
    <dbReference type="NCBI Taxonomy" id="222440"/>
    <lineage>
        <taxon>Eukaryota</taxon>
        <taxon>Metamonada</taxon>
        <taxon>Preaxostyla</taxon>
        <taxon>Oxymonadida</taxon>
        <taxon>Streblomastigidae</taxon>
        <taxon>Streblomastix</taxon>
    </lineage>
</organism>
<protein>
    <submittedName>
        <fullName evidence="1">Uncharacterized protein</fullName>
    </submittedName>
</protein>
<dbReference type="Proteomes" id="UP000324800">
    <property type="component" value="Unassembled WGS sequence"/>
</dbReference>
<name>A0A5J4V5D1_9EUKA</name>
<evidence type="ECO:0000313" key="2">
    <source>
        <dbReference type="Proteomes" id="UP000324800"/>
    </source>
</evidence>
<comment type="caution">
    <text evidence="1">The sequence shown here is derived from an EMBL/GenBank/DDBJ whole genome shotgun (WGS) entry which is preliminary data.</text>
</comment>
<accession>A0A5J4V5D1</accession>
<sequence>MSNFLNHQFENKVSDYQILAQRGALAVLLGFLDYEEQQIHSSLVIQFIRPVFIRTRKKDKEEIWQLSQLLPQIESKYESYTKNAVLKEQIMFTDLTIFMVFATA</sequence>
<gene>
    <name evidence="1" type="ORF">EZS28_026358</name>
</gene>
<dbReference type="EMBL" id="SNRW01009364">
    <property type="protein sequence ID" value="KAA6378116.1"/>
    <property type="molecule type" value="Genomic_DNA"/>
</dbReference>
<reference evidence="1 2" key="1">
    <citation type="submission" date="2019-03" db="EMBL/GenBank/DDBJ databases">
        <title>Single cell metagenomics reveals metabolic interactions within the superorganism composed of flagellate Streblomastix strix and complex community of Bacteroidetes bacteria on its surface.</title>
        <authorList>
            <person name="Treitli S.C."/>
            <person name="Kolisko M."/>
            <person name="Husnik F."/>
            <person name="Keeling P."/>
            <person name="Hampl V."/>
        </authorList>
    </citation>
    <scope>NUCLEOTIDE SEQUENCE [LARGE SCALE GENOMIC DNA]</scope>
    <source>
        <strain evidence="1">ST1C</strain>
    </source>
</reference>
<proteinExistence type="predicted"/>
<evidence type="ECO:0000313" key="1">
    <source>
        <dbReference type="EMBL" id="KAA6378116.1"/>
    </source>
</evidence>
<dbReference type="AlphaFoldDB" id="A0A5J4V5D1"/>